<dbReference type="PANTHER" id="PTHR43877:SF1">
    <property type="entry name" value="ACETYLTRANSFERASE"/>
    <property type="match status" value="1"/>
</dbReference>
<organism evidence="4 5">
    <name type="scientific">Paenibacillus flagellatus</name>
    <dbReference type="NCBI Taxonomy" id="2211139"/>
    <lineage>
        <taxon>Bacteria</taxon>
        <taxon>Bacillati</taxon>
        <taxon>Bacillota</taxon>
        <taxon>Bacilli</taxon>
        <taxon>Bacillales</taxon>
        <taxon>Paenibacillaceae</taxon>
        <taxon>Paenibacillus</taxon>
    </lineage>
</organism>
<keyword evidence="2" id="KW-0012">Acyltransferase</keyword>
<keyword evidence="1 4" id="KW-0808">Transferase</keyword>
<proteinExistence type="predicted"/>
<dbReference type="CDD" id="cd04301">
    <property type="entry name" value="NAT_SF"/>
    <property type="match status" value="1"/>
</dbReference>
<evidence type="ECO:0000256" key="2">
    <source>
        <dbReference type="ARBA" id="ARBA00023315"/>
    </source>
</evidence>
<reference evidence="4 5" key="1">
    <citation type="submission" date="2018-05" db="EMBL/GenBank/DDBJ databases">
        <title>Paenibacillus flagellatus sp. nov., isolated from selenium mineral soil.</title>
        <authorList>
            <person name="Dai X."/>
        </authorList>
    </citation>
    <scope>NUCLEOTIDE SEQUENCE [LARGE SCALE GENOMIC DNA]</scope>
    <source>
        <strain evidence="4 5">DXL2</strain>
    </source>
</reference>
<dbReference type="Proteomes" id="UP000247476">
    <property type="component" value="Unassembled WGS sequence"/>
</dbReference>
<feature type="domain" description="N-acetyltransferase" evidence="3">
    <location>
        <begin position="3"/>
        <end position="163"/>
    </location>
</feature>
<gene>
    <name evidence="4" type="ORF">DLM86_02180</name>
</gene>
<dbReference type="PANTHER" id="PTHR43877">
    <property type="entry name" value="AMINOALKYLPHOSPHONATE N-ACETYLTRANSFERASE-RELATED-RELATED"/>
    <property type="match status" value="1"/>
</dbReference>
<dbReference type="PROSITE" id="PS51186">
    <property type="entry name" value="GNAT"/>
    <property type="match status" value="1"/>
</dbReference>
<dbReference type="Gene3D" id="3.40.630.30">
    <property type="match status" value="1"/>
</dbReference>
<dbReference type="OrthoDB" id="794462at2"/>
<dbReference type="RefSeq" id="WP_110838311.1">
    <property type="nucleotide sequence ID" value="NZ_QJVJ01000001.1"/>
</dbReference>
<dbReference type="AlphaFoldDB" id="A0A2V5KE17"/>
<dbReference type="Pfam" id="PF00583">
    <property type="entry name" value="Acetyltransf_1"/>
    <property type="match status" value="1"/>
</dbReference>
<evidence type="ECO:0000313" key="4">
    <source>
        <dbReference type="EMBL" id="PYI57272.1"/>
    </source>
</evidence>
<comment type="caution">
    <text evidence="4">The sequence shown here is derived from an EMBL/GenBank/DDBJ whole genome shotgun (WGS) entry which is preliminary data.</text>
</comment>
<evidence type="ECO:0000313" key="5">
    <source>
        <dbReference type="Proteomes" id="UP000247476"/>
    </source>
</evidence>
<keyword evidence="5" id="KW-1185">Reference proteome</keyword>
<protein>
    <submittedName>
        <fullName evidence="4">GNAT family N-acetyltransferase</fullName>
    </submittedName>
</protein>
<evidence type="ECO:0000259" key="3">
    <source>
        <dbReference type="PROSITE" id="PS51186"/>
    </source>
</evidence>
<dbReference type="InterPro" id="IPR016181">
    <property type="entry name" value="Acyl_CoA_acyltransferase"/>
</dbReference>
<name>A0A2V5KE17_9BACL</name>
<dbReference type="InterPro" id="IPR050832">
    <property type="entry name" value="Bact_Acetyltransf"/>
</dbReference>
<accession>A0A2V5KE17</accession>
<dbReference type="InterPro" id="IPR000182">
    <property type="entry name" value="GNAT_dom"/>
</dbReference>
<dbReference type="GO" id="GO:0016747">
    <property type="term" value="F:acyltransferase activity, transferring groups other than amino-acyl groups"/>
    <property type="evidence" value="ECO:0007669"/>
    <property type="project" value="InterPro"/>
</dbReference>
<evidence type="ECO:0000256" key="1">
    <source>
        <dbReference type="ARBA" id="ARBA00022679"/>
    </source>
</evidence>
<dbReference type="SUPFAM" id="SSF55729">
    <property type="entry name" value="Acyl-CoA N-acyltransferases (Nat)"/>
    <property type="match status" value="1"/>
</dbReference>
<sequence>MAVSIRTMQEADIADVRRVARTTWHATYAGVIPEPVRTRFLDAFYSDEALKRRMGGSLLLVAESERGIVGFANFFESRRDPEEAELGAIYIMPDAQRTGVGSMLLAEGIGRLAGTKRLFVNVERSNRNGRAFYDARKFRIVGETQELFYGHALTTVKMRLDLACRDAE</sequence>
<dbReference type="EMBL" id="QJVJ01000001">
    <property type="protein sequence ID" value="PYI57272.1"/>
    <property type="molecule type" value="Genomic_DNA"/>
</dbReference>